<dbReference type="InterPro" id="IPR002078">
    <property type="entry name" value="Sigma_54_int"/>
</dbReference>
<dbReference type="PANTHER" id="PTHR32071:SF120">
    <property type="entry name" value="TRANSCRIPTIONAL REGULATOR-RELATED"/>
    <property type="match status" value="1"/>
</dbReference>
<dbReference type="InterPro" id="IPR027417">
    <property type="entry name" value="P-loop_NTPase"/>
</dbReference>
<dbReference type="Gene3D" id="1.10.8.60">
    <property type="match status" value="1"/>
</dbReference>
<dbReference type="GO" id="GO:0005524">
    <property type="term" value="F:ATP binding"/>
    <property type="evidence" value="ECO:0007669"/>
    <property type="project" value="UniProtKB-KW"/>
</dbReference>
<dbReference type="InterPro" id="IPR045343">
    <property type="entry name" value="VpsR"/>
</dbReference>
<evidence type="ECO:0000313" key="7">
    <source>
        <dbReference type="Proteomes" id="UP000198519"/>
    </source>
</evidence>
<sequence length="461" mass="50959">MEHRRTLLWLSPSPDPAITSLLLSNHWDIHQINLHQPPHEIANGNGARVGVLDLQHCVTDDVPLLEDWLNTLSPTTWVGLTTTAPLEDQILSNVIGTHCADYHTMPLDSTRLNTVLGHLWGMARLRAQLVSGERASLQRHALAGNSDVIRHTRSMLQRFAGTLEPVLIYGASGTGKETAARYIHDHSPVSQGPFISVNCAALPPSLTQSELFGYEKGSFTSASESRVGRLEAAHGGSLLLMGINELLPDQQSALLRFLQDGLIDRIGGKNPRSIQTRVIATSAHPLDELVQSQQFRKDVFYRLGGLSVQLPELQEHLEDLPELVDLFFATAASQGNKLHWRLSETAMRALMAHDWPGNIRELDNRLRQAILLSDSQQLSPQDLGFPADTDTHPETLSLDHFRAQAERQAVRCSLAMTHNNVSAAARLLDISRVSLYRLMEKHKGAIAHASQQGSKRGDEFS</sequence>
<dbReference type="AlphaFoldDB" id="A0A1I4KZ02"/>
<dbReference type="RefSeq" id="WP_092020002.1">
    <property type="nucleotide sequence ID" value="NZ_FOUE01000001.1"/>
</dbReference>
<dbReference type="Pfam" id="PF02954">
    <property type="entry name" value="HTH_8"/>
    <property type="match status" value="1"/>
</dbReference>
<keyword evidence="4" id="KW-0804">Transcription</keyword>
<keyword evidence="3" id="KW-0805">Transcription regulation</keyword>
<dbReference type="Gene3D" id="3.40.50.300">
    <property type="entry name" value="P-loop containing nucleotide triphosphate hydrolases"/>
    <property type="match status" value="1"/>
</dbReference>
<dbReference type="Pfam" id="PF20161">
    <property type="entry name" value="VpsR"/>
    <property type="match status" value="1"/>
</dbReference>
<dbReference type="Pfam" id="PF00158">
    <property type="entry name" value="Sigma54_activat"/>
    <property type="match status" value="1"/>
</dbReference>
<evidence type="ECO:0000256" key="3">
    <source>
        <dbReference type="ARBA" id="ARBA00023015"/>
    </source>
</evidence>
<keyword evidence="7" id="KW-1185">Reference proteome</keyword>
<dbReference type="SUPFAM" id="SSF52540">
    <property type="entry name" value="P-loop containing nucleoside triphosphate hydrolases"/>
    <property type="match status" value="1"/>
</dbReference>
<evidence type="ECO:0000259" key="5">
    <source>
        <dbReference type="PROSITE" id="PS50045"/>
    </source>
</evidence>
<dbReference type="InterPro" id="IPR009057">
    <property type="entry name" value="Homeodomain-like_sf"/>
</dbReference>
<proteinExistence type="predicted"/>
<dbReference type="PROSITE" id="PS00688">
    <property type="entry name" value="SIGMA54_INTERACT_3"/>
    <property type="match status" value="1"/>
</dbReference>
<dbReference type="FunFam" id="3.40.50.300:FF:000006">
    <property type="entry name" value="DNA-binding transcriptional regulator NtrC"/>
    <property type="match status" value="1"/>
</dbReference>
<evidence type="ECO:0000256" key="1">
    <source>
        <dbReference type="ARBA" id="ARBA00022741"/>
    </source>
</evidence>
<name>A0A1I4KZ02_9GAMM</name>
<evidence type="ECO:0000313" key="6">
    <source>
        <dbReference type="EMBL" id="SFL83779.1"/>
    </source>
</evidence>
<evidence type="ECO:0000256" key="4">
    <source>
        <dbReference type="ARBA" id="ARBA00023163"/>
    </source>
</evidence>
<dbReference type="PROSITE" id="PS50045">
    <property type="entry name" value="SIGMA54_INTERACT_4"/>
    <property type="match status" value="1"/>
</dbReference>
<evidence type="ECO:0000256" key="2">
    <source>
        <dbReference type="ARBA" id="ARBA00022840"/>
    </source>
</evidence>
<keyword evidence="1" id="KW-0547">Nucleotide-binding</keyword>
<keyword evidence="6" id="KW-0238">DNA-binding</keyword>
<dbReference type="InterPro" id="IPR025944">
    <property type="entry name" value="Sigma_54_int_dom_CS"/>
</dbReference>
<dbReference type="Gene3D" id="1.10.10.60">
    <property type="entry name" value="Homeodomain-like"/>
    <property type="match status" value="1"/>
</dbReference>
<gene>
    <name evidence="6" type="ORF">SAMN04487963_0158</name>
</gene>
<dbReference type="GO" id="GO:0043565">
    <property type="term" value="F:sequence-specific DNA binding"/>
    <property type="evidence" value="ECO:0007669"/>
    <property type="project" value="InterPro"/>
</dbReference>
<protein>
    <submittedName>
        <fullName evidence="6">DNA-binding transcriptional response regulator, NtrC family, contains REC, AAA-type ATPase, and a Fis-type DNA-binding domains</fullName>
    </submittedName>
</protein>
<feature type="domain" description="Sigma-54 factor interaction" evidence="5">
    <location>
        <begin position="142"/>
        <end position="371"/>
    </location>
</feature>
<organism evidence="6 7">
    <name type="scientific">Marinobacter zhejiangensis</name>
    <dbReference type="NCBI Taxonomy" id="488535"/>
    <lineage>
        <taxon>Bacteria</taxon>
        <taxon>Pseudomonadati</taxon>
        <taxon>Pseudomonadota</taxon>
        <taxon>Gammaproteobacteria</taxon>
        <taxon>Pseudomonadales</taxon>
        <taxon>Marinobacteraceae</taxon>
        <taxon>Marinobacter</taxon>
    </lineage>
</organism>
<dbReference type="Pfam" id="PF25601">
    <property type="entry name" value="AAA_lid_14"/>
    <property type="match status" value="1"/>
</dbReference>
<dbReference type="CDD" id="cd00009">
    <property type="entry name" value="AAA"/>
    <property type="match status" value="1"/>
</dbReference>
<dbReference type="STRING" id="488535.SAMN04487963_0158"/>
<dbReference type="PANTHER" id="PTHR32071">
    <property type="entry name" value="TRANSCRIPTIONAL REGULATORY PROTEIN"/>
    <property type="match status" value="1"/>
</dbReference>
<dbReference type="OrthoDB" id="9804019at2"/>
<dbReference type="SUPFAM" id="SSF46689">
    <property type="entry name" value="Homeodomain-like"/>
    <property type="match status" value="1"/>
</dbReference>
<keyword evidence="2" id="KW-0067">ATP-binding</keyword>
<dbReference type="EMBL" id="FOUE01000001">
    <property type="protein sequence ID" value="SFL83779.1"/>
    <property type="molecule type" value="Genomic_DNA"/>
</dbReference>
<dbReference type="InterPro" id="IPR058031">
    <property type="entry name" value="AAA_lid_NorR"/>
</dbReference>
<accession>A0A1I4KZ02</accession>
<dbReference type="InterPro" id="IPR002197">
    <property type="entry name" value="HTH_Fis"/>
</dbReference>
<reference evidence="7" key="1">
    <citation type="submission" date="2016-10" db="EMBL/GenBank/DDBJ databases">
        <authorList>
            <person name="Varghese N."/>
            <person name="Submissions S."/>
        </authorList>
    </citation>
    <scope>NUCLEOTIDE SEQUENCE [LARGE SCALE GENOMIC DNA]</scope>
    <source>
        <strain evidence="7">CGMCC 1.7061</strain>
    </source>
</reference>
<dbReference type="GO" id="GO:0006355">
    <property type="term" value="P:regulation of DNA-templated transcription"/>
    <property type="evidence" value="ECO:0007669"/>
    <property type="project" value="InterPro"/>
</dbReference>
<dbReference type="Proteomes" id="UP000198519">
    <property type="component" value="Unassembled WGS sequence"/>
</dbReference>